<reference evidence="2" key="2">
    <citation type="submission" date="2020-09" db="EMBL/GenBank/DDBJ databases">
        <authorList>
            <person name="Yu Y."/>
        </authorList>
    </citation>
    <scope>NUCLEOTIDE SEQUENCE</scope>
    <source>
        <strain evidence="2">KCTC 49039</strain>
    </source>
</reference>
<dbReference type="EMBL" id="JACYHB010000010">
    <property type="protein sequence ID" value="MBD8079943.1"/>
    <property type="molecule type" value="Genomic_DNA"/>
</dbReference>
<gene>
    <name evidence="2" type="ORF">IF651_12845</name>
</gene>
<keyword evidence="3" id="KW-1185">Reference proteome</keyword>
<evidence type="ECO:0000313" key="2">
    <source>
        <dbReference type="EMBL" id="MBD8079943.1"/>
    </source>
</evidence>
<keyword evidence="1" id="KW-1133">Transmembrane helix</keyword>
<accession>A0A927J142</accession>
<feature type="transmembrane region" description="Helical" evidence="1">
    <location>
        <begin position="26"/>
        <end position="49"/>
    </location>
</feature>
<evidence type="ECO:0000256" key="1">
    <source>
        <dbReference type="SAM" id="Phobius"/>
    </source>
</evidence>
<keyword evidence="1" id="KW-0472">Membrane</keyword>
<comment type="caution">
    <text evidence="2">The sequence shown here is derived from an EMBL/GenBank/DDBJ whole genome shotgun (WGS) entry which is preliminary data.</text>
</comment>
<keyword evidence="1" id="KW-0812">Transmembrane</keyword>
<organism evidence="2 3">
    <name type="scientific">Cellulosimicrobium arenosum</name>
    <dbReference type="NCBI Taxonomy" id="2708133"/>
    <lineage>
        <taxon>Bacteria</taxon>
        <taxon>Bacillati</taxon>
        <taxon>Actinomycetota</taxon>
        <taxon>Actinomycetes</taxon>
        <taxon>Micrococcales</taxon>
        <taxon>Promicromonosporaceae</taxon>
        <taxon>Cellulosimicrobium</taxon>
    </lineage>
</organism>
<proteinExistence type="predicted"/>
<protein>
    <submittedName>
        <fullName evidence="2">Uncharacterized protein</fullName>
    </submittedName>
</protein>
<evidence type="ECO:0000313" key="3">
    <source>
        <dbReference type="Proteomes" id="UP000610846"/>
    </source>
</evidence>
<dbReference type="Proteomes" id="UP000610846">
    <property type="component" value="Unassembled WGS sequence"/>
</dbReference>
<reference evidence="2" key="1">
    <citation type="journal article" date="2018" name="Curr. Microbiol.">
        <title>Cellulosimicrobium arenosum sp. nov., Isolated from Marine Sediment Sand.</title>
        <authorList>
            <person name="Oh M."/>
            <person name="Kim J.H."/>
            <person name="Yoon J.H."/>
            <person name="Schumann P."/>
            <person name="Kim W."/>
        </authorList>
    </citation>
    <scope>NUCLEOTIDE SEQUENCE</scope>
    <source>
        <strain evidence="2">KCTC 49039</strain>
    </source>
</reference>
<sequence>MTQPTPTPGVQAPQPGRRRRTVSPTVVVGIVAGAVVLLVVLAVGARAVLSATVFSAGRPVVAYLETLGAGDAEAALAMSAPGLSPDQSVLLTNEVYGEVEARPSSPHVDGVQREDGTDRAFVTVTWDEGGQEVFDVFTVRRAGRELVLFDRWELVPPPVSRASLPRARDLPPDFTVVVDGVEVAPSVGSDEAPWFAAFPGRYDVTLPDGGPFLEAPTVPVLVGGPGDTSFVGGVDGDELLRHAVTDAALEAAATQVTQSLDACVASADAAPEGCGEMSERYATLDLDPEVDVEDFAWELTDPPLIVAERDGHSSSTGAPPTITVTVEDGTVEATATLRRVDDDPGSGSSPRAVALDDEVALDYEVRFEVRDGELVEVDDR</sequence>
<dbReference type="AlphaFoldDB" id="A0A927J142"/>
<name>A0A927J142_9MICO</name>
<dbReference type="RefSeq" id="WP_191829524.1">
    <property type="nucleotide sequence ID" value="NZ_JACYHB010000010.1"/>
</dbReference>